<name>A0ACC1RR17_9HYPO</name>
<proteinExistence type="predicted"/>
<gene>
    <name evidence="1" type="ORF">NM208_g11839</name>
</gene>
<dbReference type="EMBL" id="JANRMS010001985">
    <property type="protein sequence ID" value="KAJ3524976.1"/>
    <property type="molecule type" value="Genomic_DNA"/>
</dbReference>
<organism evidence="1 2">
    <name type="scientific">Fusarium decemcellulare</name>
    <dbReference type="NCBI Taxonomy" id="57161"/>
    <lineage>
        <taxon>Eukaryota</taxon>
        <taxon>Fungi</taxon>
        <taxon>Dikarya</taxon>
        <taxon>Ascomycota</taxon>
        <taxon>Pezizomycotina</taxon>
        <taxon>Sordariomycetes</taxon>
        <taxon>Hypocreomycetidae</taxon>
        <taxon>Hypocreales</taxon>
        <taxon>Nectriaceae</taxon>
        <taxon>Fusarium</taxon>
        <taxon>Fusarium decemcellulare species complex</taxon>
    </lineage>
</organism>
<comment type="caution">
    <text evidence="1">The sequence shown here is derived from an EMBL/GenBank/DDBJ whole genome shotgun (WGS) entry which is preliminary data.</text>
</comment>
<evidence type="ECO:0000313" key="2">
    <source>
        <dbReference type="Proteomes" id="UP001148629"/>
    </source>
</evidence>
<sequence length="527" mass="59103">MKLALILQATLGVMGSAENFTQPILWQDLADTDLIRVNETYYYSASNMHFSPGAPLLRSYDLVNWEYLSHSVPFYDVEDERFKLTNGNVYNGGVFASSIGFDQAAGLFYWLGCLQSDGKTYIYTATEATGPWELKSVIADYCYYDAGLLIDDDGKKYVAYSKWVPDGSQAKIRVASLTDDLQIESSKIVFESNADIMYIEGARFYKINGTYYIWLVHHNGFRGQMIIKSSGGPWGPYDQWRPVLENSGNPVAGAGNPHQGGIVETPDGDWWYIAFVERYPNGRLPVLAPLYWDEEGWPHVEFSAPNTWSSSYRYPLPKHELMPLRRTTEFPGPELEPQFEWNHNPDPTKFTVHNGLTLATATVTDDFFQARNTLSRRIVGPQSAALIELEYSDMQDGDKTGLAVFRYNAGWIGLSKVGDAVTLEMVANVLMDPTDGWKTTNRGEVVASVQVAPSGSIWLRVDSKADREPSLNDFSYSVDGGLSFVPLGTKHETLSGQIFFMGDRWGMFNFATKELGGQVRVKTFTIE</sequence>
<protein>
    <submittedName>
        <fullName evidence="1">Uncharacterized protein</fullName>
    </submittedName>
</protein>
<evidence type="ECO:0000313" key="1">
    <source>
        <dbReference type="EMBL" id="KAJ3524976.1"/>
    </source>
</evidence>
<reference evidence="1" key="1">
    <citation type="submission" date="2022-08" db="EMBL/GenBank/DDBJ databases">
        <title>Genome Sequence of Fusarium decemcellulare.</title>
        <authorList>
            <person name="Buettner E."/>
        </authorList>
    </citation>
    <scope>NUCLEOTIDE SEQUENCE</scope>
    <source>
        <strain evidence="1">Babe19</strain>
    </source>
</reference>
<dbReference type="Proteomes" id="UP001148629">
    <property type="component" value="Unassembled WGS sequence"/>
</dbReference>
<accession>A0ACC1RR17</accession>
<keyword evidence="2" id="KW-1185">Reference proteome</keyword>